<reference evidence="1" key="2">
    <citation type="submission" date="2020-08" db="EMBL/GenBank/DDBJ databases">
        <authorList>
            <person name="Chen M."/>
            <person name="Teng W."/>
            <person name="Zhao L."/>
            <person name="Hu C."/>
            <person name="Zhou Y."/>
            <person name="Han B."/>
            <person name="Song L."/>
            <person name="Shu W."/>
        </authorList>
    </citation>
    <scope>NUCLEOTIDE SEQUENCE</scope>
    <source>
        <strain evidence="1">FACHB-1277</strain>
    </source>
</reference>
<organism evidence="1 2">
    <name type="scientific">Pseudanabaena cinerea FACHB-1277</name>
    <dbReference type="NCBI Taxonomy" id="2949581"/>
    <lineage>
        <taxon>Bacteria</taxon>
        <taxon>Bacillati</taxon>
        <taxon>Cyanobacteriota</taxon>
        <taxon>Cyanophyceae</taxon>
        <taxon>Pseudanabaenales</taxon>
        <taxon>Pseudanabaenaceae</taxon>
        <taxon>Pseudanabaena</taxon>
        <taxon>Pseudanabaena cinerea</taxon>
    </lineage>
</organism>
<protein>
    <submittedName>
        <fullName evidence="1">DUF4926 domain-containing protein</fullName>
    </submittedName>
</protein>
<proteinExistence type="predicted"/>
<comment type="caution">
    <text evidence="1">The sequence shown here is derived from an EMBL/GenBank/DDBJ whole genome shotgun (WGS) entry which is preliminary data.</text>
</comment>
<sequence length="86" mass="9552">MKIPQLLDTIAILKPISVDRLSLMEAEYEFNSALPVGLVGTIVDIHQDKQGVDYLVEFADSDGCEFAIAYLKSNEFLTLQYELVAA</sequence>
<dbReference type="AlphaFoldDB" id="A0A926UQN9"/>
<dbReference type="Proteomes" id="UP000631421">
    <property type="component" value="Unassembled WGS sequence"/>
</dbReference>
<name>A0A926UQN9_9CYAN</name>
<evidence type="ECO:0000313" key="1">
    <source>
        <dbReference type="EMBL" id="MBD2149460.1"/>
    </source>
</evidence>
<dbReference type="RefSeq" id="WP_190349833.1">
    <property type="nucleotide sequence ID" value="NZ_JACJPY010000009.1"/>
</dbReference>
<reference evidence="1" key="1">
    <citation type="journal article" date="2015" name="ISME J.">
        <title>Draft Genome Sequence of Streptomyces incarnatus NRRL8089, which Produces the Nucleoside Antibiotic Sinefungin.</title>
        <authorList>
            <person name="Oshima K."/>
            <person name="Hattori M."/>
            <person name="Shimizu H."/>
            <person name="Fukuda K."/>
            <person name="Nemoto M."/>
            <person name="Inagaki K."/>
            <person name="Tamura T."/>
        </authorList>
    </citation>
    <scope>NUCLEOTIDE SEQUENCE</scope>
    <source>
        <strain evidence="1">FACHB-1277</strain>
    </source>
</reference>
<dbReference type="InterPro" id="IPR032568">
    <property type="entry name" value="DUF4926"/>
</dbReference>
<dbReference type="Pfam" id="PF16277">
    <property type="entry name" value="DUF4926"/>
    <property type="match status" value="1"/>
</dbReference>
<dbReference type="EMBL" id="JACJPY010000009">
    <property type="protein sequence ID" value="MBD2149460.1"/>
    <property type="molecule type" value="Genomic_DNA"/>
</dbReference>
<evidence type="ECO:0000313" key="2">
    <source>
        <dbReference type="Proteomes" id="UP000631421"/>
    </source>
</evidence>
<keyword evidence="2" id="KW-1185">Reference proteome</keyword>
<gene>
    <name evidence="1" type="ORF">H6F44_04865</name>
</gene>
<accession>A0A926UQN9</accession>